<evidence type="ECO:0000313" key="3">
    <source>
        <dbReference type="Proteomes" id="UP000215902"/>
    </source>
</evidence>
<evidence type="ECO:0000313" key="2">
    <source>
        <dbReference type="EMBL" id="PAA65436.1"/>
    </source>
</evidence>
<dbReference type="AlphaFoldDB" id="A0A267EVF0"/>
<feature type="region of interest" description="Disordered" evidence="1">
    <location>
        <begin position="414"/>
        <end position="437"/>
    </location>
</feature>
<organism evidence="2 3">
    <name type="scientific">Macrostomum lignano</name>
    <dbReference type="NCBI Taxonomy" id="282301"/>
    <lineage>
        <taxon>Eukaryota</taxon>
        <taxon>Metazoa</taxon>
        <taxon>Spiralia</taxon>
        <taxon>Lophotrochozoa</taxon>
        <taxon>Platyhelminthes</taxon>
        <taxon>Rhabditophora</taxon>
        <taxon>Macrostomorpha</taxon>
        <taxon>Macrostomida</taxon>
        <taxon>Macrostomidae</taxon>
        <taxon>Macrostomum</taxon>
    </lineage>
</organism>
<sequence length="550" mass="58408">RHSLMPLACLGPGRQPAAGSSLRAACRCLNVDLLVTVACSSSSQSNDNDSLKLLMSKLHAVSASSSALGSNSLSIQPSLPAHLNLPKGQSWLSSPTADWDTSLMLPESATQASASTGSASSVMYQDLTESAAVNSADSSLMSFTCLICNTGCFLYCLEDKQALLMAAQDSNSVNQEALLPVALLGQILIDPDELSKRRQLASESWFRLAVADLPQPTESGAEFDSSTADDSADAITVRRRYYEDLFRTRKAHADTALELRLAQLVERERAAHAASVDRARQELLRIRLALPKQQQQQPGQDQPPVQQPPAPSTTGVDKGGGGSGANSLASADEAFEMEPDDDDDGDAADRRSAASNGEDDGEVEPEMEEIHSQLASRRPASATPAALAQSLPIAINRSAAVVAAAAQAAEDLPVTKPPADAASGADPPLPDSGEFKGMTDAERLYVMQAVSYRYTASVREHDQFGSRGPPYLRQLAEKARDSRREQRRGRGLSVADELLEVEESGQEADVSAAGAPSAVVVPEDSFPGPQPRVLRANTVSVDMSRAFKKL</sequence>
<comment type="caution">
    <text evidence="2">The sequence shown here is derived from an EMBL/GenBank/DDBJ whole genome shotgun (WGS) entry which is preliminary data.</text>
</comment>
<feature type="compositionally biased region" description="Acidic residues" evidence="1">
    <location>
        <begin position="497"/>
        <end position="506"/>
    </location>
</feature>
<reference evidence="2 3" key="1">
    <citation type="submission" date="2017-06" db="EMBL/GenBank/DDBJ databases">
        <title>A platform for efficient transgenesis in Macrostomum lignano, a flatworm model organism for stem cell research.</title>
        <authorList>
            <person name="Berezikov E."/>
        </authorList>
    </citation>
    <scope>NUCLEOTIDE SEQUENCE [LARGE SCALE GENOMIC DNA]</scope>
    <source>
        <strain evidence="2">DV1</strain>
        <tissue evidence="2">Whole organism</tissue>
    </source>
</reference>
<dbReference type="EMBL" id="NIVC01001654">
    <property type="protein sequence ID" value="PAA65436.1"/>
    <property type="molecule type" value="Genomic_DNA"/>
</dbReference>
<feature type="compositionally biased region" description="Acidic residues" evidence="1">
    <location>
        <begin position="357"/>
        <end position="367"/>
    </location>
</feature>
<evidence type="ECO:0000256" key="1">
    <source>
        <dbReference type="SAM" id="MobiDB-lite"/>
    </source>
</evidence>
<dbReference type="Proteomes" id="UP000215902">
    <property type="component" value="Unassembled WGS sequence"/>
</dbReference>
<feature type="compositionally biased region" description="Low complexity" evidence="1">
    <location>
        <begin position="292"/>
        <end position="304"/>
    </location>
</feature>
<gene>
    <name evidence="2" type="ORF">BOX15_Mlig032219g1</name>
</gene>
<feature type="non-terminal residue" evidence="2">
    <location>
        <position position="1"/>
    </location>
</feature>
<name>A0A267EVF0_9PLAT</name>
<feature type="compositionally biased region" description="Acidic residues" evidence="1">
    <location>
        <begin position="333"/>
        <end position="346"/>
    </location>
</feature>
<accession>A0A267EVF0</accession>
<proteinExistence type="predicted"/>
<protein>
    <submittedName>
        <fullName evidence="2">Uncharacterized protein</fullName>
    </submittedName>
</protein>
<keyword evidence="3" id="KW-1185">Reference proteome</keyword>
<feature type="compositionally biased region" description="Low complexity" evidence="1">
    <location>
        <begin position="417"/>
        <end position="426"/>
    </location>
</feature>
<feature type="region of interest" description="Disordered" evidence="1">
    <location>
        <begin position="292"/>
        <end position="386"/>
    </location>
</feature>
<feature type="region of interest" description="Disordered" evidence="1">
    <location>
        <begin position="477"/>
        <end position="516"/>
    </location>
</feature>
<feature type="compositionally biased region" description="Low complexity" evidence="1">
    <location>
        <begin position="374"/>
        <end position="386"/>
    </location>
</feature>